<dbReference type="EC" id="6.3.2.2" evidence="5"/>
<organism evidence="6 7">
    <name type="scientific">Yinghuangia aomiensis</name>
    <dbReference type="NCBI Taxonomy" id="676205"/>
    <lineage>
        <taxon>Bacteria</taxon>
        <taxon>Bacillati</taxon>
        <taxon>Actinomycetota</taxon>
        <taxon>Actinomycetes</taxon>
        <taxon>Kitasatosporales</taxon>
        <taxon>Streptomycetaceae</taxon>
        <taxon>Yinghuangia</taxon>
    </lineage>
</organism>
<keyword evidence="1 5" id="KW-0436">Ligase</keyword>
<dbReference type="NCBIfam" id="TIGR02050">
    <property type="entry name" value="gshA_cyan_rel"/>
    <property type="match status" value="1"/>
</dbReference>
<comment type="similarity">
    <text evidence="5">Belongs to the glutamate--cysteine ligase type 2 family. YbdK subfamily.</text>
</comment>
<evidence type="ECO:0000256" key="2">
    <source>
        <dbReference type="ARBA" id="ARBA00022741"/>
    </source>
</evidence>
<comment type="caution">
    <text evidence="6">The sequence shown here is derived from an EMBL/GenBank/DDBJ whole genome shotgun (WGS) entry which is preliminary data.</text>
</comment>
<comment type="function">
    <text evidence="5">ATP-dependent carboxylate-amine ligase which exhibits weak glutamate--cysteine ligase activity.</text>
</comment>
<keyword evidence="3 5" id="KW-0067">ATP-binding</keyword>
<evidence type="ECO:0000256" key="3">
    <source>
        <dbReference type="ARBA" id="ARBA00022840"/>
    </source>
</evidence>
<dbReference type="InterPro" id="IPR006336">
    <property type="entry name" value="GCS2"/>
</dbReference>
<evidence type="ECO:0000313" key="6">
    <source>
        <dbReference type="EMBL" id="GAA4978503.1"/>
    </source>
</evidence>
<dbReference type="InterPro" id="IPR014746">
    <property type="entry name" value="Gln_synth/guanido_kin_cat_dom"/>
</dbReference>
<evidence type="ECO:0000256" key="4">
    <source>
        <dbReference type="ARBA" id="ARBA00048819"/>
    </source>
</evidence>
<proteinExistence type="inferred from homology"/>
<reference evidence="7" key="1">
    <citation type="journal article" date="2019" name="Int. J. Syst. Evol. Microbiol.">
        <title>The Global Catalogue of Microorganisms (GCM) 10K type strain sequencing project: providing services to taxonomists for standard genome sequencing and annotation.</title>
        <authorList>
            <consortium name="The Broad Institute Genomics Platform"/>
            <consortium name="The Broad Institute Genome Sequencing Center for Infectious Disease"/>
            <person name="Wu L."/>
            <person name="Ma J."/>
        </authorList>
    </citation>
    <scope>NUCLEOTIDE SEQUENCE [LARGE SCALE GENOMIC DNA]</scope>
    <source>
        <strain evidence="7">JCM 17986</strain>
    </source>
</reference>
<dbReference type="EMBL" id="BAABHS010000020">
    <property type="protein sequence ID" value="GAA4978503.1"/>
    <property type="molecule type" value="Genomic_DNA"/>
</dbReference>
<sequence>MARAWQLSFRAGPTDSTEGGALTTVGVEEEFHIVDLKMRDLAPFGPRILERLPGSAFSAEAMKAMIESRTLPHTEMAALQQDLVTARTTLAAAAAEEGCGVIASGTAPLMRVEDPVRADGSRYMRIEHTYAKLFHELQVCGLHVHVGVEDRDLAARALAWINPWVPALTALTAGSPYWLGQETGYASWRTLVLNRLPSAGPAPYFASADEYDLTADALVRSGTILDRRMLYYDVRLSAHLPTLELRACDAVPDVSTAVMIAALFRALVVHACRRASTGERPPDIPGPWLRAASWRAARSGLEGTLVDPFTMVAGSAHAMVEGLIGTVGVELAEFGDLDRVRAVSDALLAAGSSARRQRTIGRRLGLTTLVEALMATTKGQRTSAFSAEPKPLG</sequence>
<dbReference type="GO" id="GO:0016874">
    <property type="term" value="F:ligase activity"/>
    <property type="evidence" value="ECO:0007669"/>
    <property type="project" value="UniProtKB-KW"/>
</dbReference>
<name>A0ABP9HUC6_9ACTN</name>
<keyword evidence="2 5" id="KW-0547">Nucleotide-binding</keyword>
<dbReference type="Proteomes" id="UP001500466">
    <property type="component" value="Unassembled WGS sequence"/>
</dbReference>
<dbReference type="HAMAP" id="MF_01609">
    <property type="entry name" value="Glu_cys_ligase_2"/>
    <property type="match status" value="1"/>
</dbReference>
<dbReference type="SUPFAM" id="SSF55931">
    <property type="entry name" value="Glutamine synthetase/guanido kinase"/>
    <property type="match status" value="1"/>
</dbReference>
<evidence type="ECO:0000256" key="1">
    <source>
        <dbReference type="ARBA" id="ARBA00022598"/>
    </source>
</evidence>
<dbReference type="Gene3D" id="3.30.590.20">
    <property type="match status" value="1"/>
</dbReference>
<accession>A0ABP9HUC6</accession>
<dbReference type="Pfam" id="PF04107">
    <property type="entry name" value="GCS2"/>
    <property type="match status" value="1"/>
</dbReference>
<evidence type="ECO:0000313" key="7">
    <source>
        <dbReference type="Proteomes" id="UP001500466"/>
    </source>
</evidence>
<dbReference type="InterPro" id="IPR011793">
    <property type="entry name" value="YbdK"/>
</dbReference>
<keyword evidence="7" id="KW-1185">Reference proteome</keyword>
<dbReference type="InterPro" id="IPR050141">
    <property type="entry name" value="GCL_type2/YbdK_subfam"/>
</dbReference>
<evidence type="ECO:0000256" key="5">
    <source>
        <dbReference type="HAMAP-Rule" id="MF_01609"/>
    </source>
</evidence>
<comment type="catalytic activity">
    <reaction evidence="4 5">
        <text>L-cysteine + L-glutamate + ATP = gamma-L-glutamyl-L-cysteine + ADP + phosphate + H(+)</text>
        <dbReference type="Rhea" id="RHEA:13285"/>
        <dbReference type="ChEBI" id="CHEBI:15378"/>
        <dbReference type="ChEBI" id="CHEBI:29985"/>
        <dbReference type="ChEBI" id="CHEBI:30616"/>
        <dbReference type="ChEBI" id="CHEBI:35235"/>
        <dbReference type="ChEBI" id="CHEBI:43474"/>
        <dbReference type="ChEBI" id="CHEBI:58173"/>
        <dbReference type="ChEBI" id="CHEBI:456216"/>
        <dbReference type="EC" id="6.3.2.2"/>
    </reaction>
</comment>
<protein>
    <recommendedName>
        <fullName evidence="5">Putative glutamate--cysteine ligase 2</fullName>
        <ecNumber evidence="5">6.3.2.2</ecNumber>
    </recommendedName>
    <alternativeName>
        <fullName evidence="5">Gamma-glutamylcysteine synthetase 2</fullName>
        <shortName evidence="5">GCS 2</shortName>
        <shortName evidence="5">Gamma-GCS 2</shortName>
    </alternativeName>
</protein>
<gene>
    <name evidence="6" type="ORF">GCM10023205_53230</name>
</gene>
<dbReference type="PANTHER" id="PTHR36510">
    <property type="entry name" value="GLUTAMATE--CYSTEINE LIGASE 2-RELATED"/>
    <property type="match status" value="1"/>
</dbReference>
<dbReference type="PANTHER" id="PTHR36510:SF1">
    <property type="entry name" value="GLUTAMATE--CYSTEINE LIGASE 2-RELATED"/>
    <property type="match status" value="1"/>
</dbReference>